<organism evidence="4 5">
    <name type="scientific">Agrocybe chaxingu</name>
    <dbReference type="NCBI Taxonomy" id="84603"/>
    <lineage>
        <taxon>Eukaryota</taxon>
        <taxon>Fungi</taxon>
        <taxon>Dikarya</taxon>
        <taxon>Basidiomycota</taxon>
        <taxon>Agaricomycotina</taxon>
        <taxon>Agaricomycetes</taxon>
        <taxon>Agaricomycetidae</taxon>
        <taxon>Agaricales</taxon>
        <taxon>Agaricineae</taxon>
        <taxon>Strophariaceae</taxon>
        <taxon>Agrocybe</taxon>
    </lineage>
</organism>
<keyword evidence="5" id="KW-1185">Reference proteome</keyword>
<dbReference type="InterPro" id="IPR003593">
    <property type="entry name" value="AAA+_ATPase"/>
</dbReference>
<dbReference type="AlphaFoldDB" id="A0A9W8K4P5"/>
<evidence type="ECO:0000256" key="1">
    <source>
        <dbReference type="ARBA" id="ARBA00022741"/>
    </source>
</evidence>
<dbReference type="Gene3D" id="3.40.50.300">
    <property type="entry name" value="P-loop containing nucleotide triphosphate hydrolases"/>
    <property type="match status" value="1"/>
</dbReference>
<evidence type="ECO:0000259" key="3">
    <source>
        <dbReference type="PROSITE" id="PS50893"/>
    </source>
</evidence>
<dbReference type="OrthoDB" id="6500128at2759"/>
<dbReference type="InterPro" id="IPR003439">
    <property type="entry name" value="ABC_transporter-like_ATP-bd"/>
</dbReference>
<dbReference type="EMBL" id="JANKHO010000862">
    <property type="protein sequence ID" value="KAJ3505615.1"/>
    <property type="molecule type" value="Genomic_DNA"/>
</dbReference>
<dbReference type="SMART" id="SM00382">
    <property type="entry name" value="AAA"/>
    <property type="match status" value="1"/>
</dbReference>
<comment type="caution">
    <text evidence="4">The sequence shown here is derived from an EMBL/GenBank/DDBJ whole genome shotgun (WGS) entry which is preliminary data.</text>
</comment>
<evidence type="ECO:0000256" key="2">
    <source>
        <dbReference type="ARBA" id="ARBA00022840"/>
    </source>
</evidence>
<dbReference type="GO" id="GO:0005524">
    <property type="term" value="F:ATP binding"/>
    <property type="evidence" value="ECO:0007669"/>
    <property type="project" value="UniProtKB-KW"/>
</dbReference>
<dbReference type="InterPro" id="IPR039421">
    <property type="entry name" value="Type_1_exporter"/>
</dbReference>
<reference evidence="4" key="1">
    <citation type="submission" date="2022-07" db="EMBL/GenBank/DDBJ databases">
        <title>Genome Sequence of Agrocybe chaxingu.</title>
        <authorList>
            <person name="Buettner E."/>
        </authorList>
    </citation>
    <scope>NUCLEOTIDE SEQUENCE</scope>
    <source>
        <strain evidence="4">MP-N11</strain>
    </source>
</reference>
<evidence type="ECO:0000313" key="5">
    <source>
        <dbReference type="Proteomes" id="UP001148786"/>
    </source>
</evidence>
<dbReference type="InterPro" id="IPR027417">
    <property type="entry name" value="P-loop_NTPase"/>
</dbReference>
<dbReference type="PROSITE" id="PS50893">
    <property type="entry name" value="ABC_TRANSPORTER_2"/>
    <property type="match status" value="1"/>
</dbReference>
<sequence>MASEKMKRSASEVQAKHGIRETRLGVWILKVAHDPRLISSAGRKHYDDLISTLPLLRLLATDIYSVAPRYFVLYLLCQVWQGIEDAVLMFFSNLLLTTVEAGIKSGKPDRTAILTAVFTRLFCSLTVAYFKWHGHLIYKILQAKVTRHYELFLMTADLRQDLPTSQKISSKQPVTAAQVWEALDHIIRFLMQVLRVGTQLALIARLFNSSAGPLFSLLSIAEPLFMTFYSEELWSKIFFAYVDNKHYERMQSLHKFTSSEFRQDIVSGDLAPWILSEFRKAHEILGEVPTNHPMSEYGESRSPLFDMLARLLGDLPIAYCALSVLLDNKGISLVTFAVVQQSSLTLRMSVQMVFLQLTEFRKSLTTMRTLYTAPAVVNTLADGNVAYPRADESMSEKEAKGMSFFLRNISFSYPDSQSTEPALKNISLTIKSGELVVIVGANGSGKSTLIRILSRLYDPDSGEICIDDLPSKSYCISDLHQATALLSQDTAIYPLSLAENIGLGFPDCVFDREMIEEAAKDGGAFGFIKKLKEGMDTTLDPYVETFGHNLDVDPSHPLFEEMERIQKPTDISGGERQKVVASRSFMRFKSGKVKFVAVDEPSSALDANAELKLFEKLIAARAGKTVIFVTHRFGHLTKYADRIICMKEGSIVEMGRHEELIQKKGEYANLYDIQAKSVKRFKKLDHSIYYIITPVVE</sequence>
<dbReference type="Proteomes" id="UP001148786">
    <property type="component" value="Unassembled WGS sequence"/>
</dbReference>
<dbReference type="GO" id="GO:0015421">
    <property type="term" value="F:ABC-type oligopeptide transporter activity"/>
    <property type="evidence" value="ECO:0007669"/>
    <property type="project" value="TreeGrafter"/>
</dbReference>
<protein>
    <recommendedName>
        <fullName evidence="3">ABC transporter domain-containing protein</fullName>
    </recommendedName>
</protein>
<gene>
    <name evidence="4" type="ORF">NLJ89_g7324</name>
</gene>
<feature type="domain" description="ABC transporter" evidence="3">
    <location>
        <begin position="404"/>
        <end position="673"/>
    </location>
</feature>
<dbReference type="GO" id="GO:0016887">
    <property type="term" value="F:ATP hydrolysis activity"/>
    <property type="evidence" value="ECO:0007669"/>
    <property type="project" value="InterPro"/>
</dbReference>
<evidence type="ECO:0000313" key="4">
    <source>
        <dbReference type="EMBL" id="KAJ3505615.1"/>
    </source>
</evidence>
<dbReference type="PANTHER" id="PTHR43394">
    <property type="entry name" value="ATP-DEPENDENT PERMEASE MDL1, MITOCHONDRIAL"/>
    <property type="match status" value="1"/>
</dbReference>
<accession>A0A9W8K4P5</accession>
<keyword evidence="1" id="KW-0547">Nucleotide-binding</keyword>
<keyword evidence="2" id="KW-0067">ATP-binding</keyword>
<name>A0A9W8K4P5_9AGAR</name>
<dbReference type="SUPFAM" id="SSF52540">
    <property type="entry name" value="P-loop containing nucleoside triphosphate hydrolases"/>
    <property type="match status" value="1"/>
</dbReference>
<dbReference type="Pfam" id="PF00005">
    <property type="entry name" value="ABC_tran"/>
    <property type="match status" value="1"/>
</dbReference>
<proteinExistence type="predicted"/>
<dbReference type="PANTHER" id="PTHR43394:SF1">
    <property type="entry name" value="ATP-BINDING CASSETTE SUB-FAMILY B MEMBER 10, MITOCHONDRIAL"/>
    <property type="match status" value="1"/>
</dbReference>